<evidence type="ECO:0000313" key="3">
    <source>
        <dbReference type="Proteomes" id="UP001341281"/>
    </source>
</evidence>
<evidence type="ECO:0000256" key="1">
    <source>
        <dbReference type="SAM" id="MobiDB-lite"/>
    </source>
</evidence>
<reference evidence="2 3" key="1">
    <citation type="submission" date="2024-02" db="EMBL/GenBank/DDBJ databases">
        <title>High-quality chromosome-scale genome assembly of Pensacola bahiagrass (Paspalum notatum Flugge var. saurae).</title>
        <authorList>
            <person name="Vega J.M."/>
            <person name="Podio M."/>
            <person name="Orjuela J."/>
            <person name="Siena L.A."/>
            <person name="Pessino S.C."/>
            <person name="Combes M.C."/>
            <person name="Mariac C."/>
            <person name="Albertini E."/>
            <person name="Pupilli F."/>
            <person name="Ortiz J.P.A."/>
            <person name="Leblanc O."/>
        </authorList>
    </citation>
    <scope>NUCLEOTIDE SEQUENCE [LARGE SCALE GENOMIC DNA]</scope>
    <source>
        <strain evidence="2">R1</strain>
        <tissue evidence="2">Leaf</tissue>
    </source>
</reference>
<feature type="region of interest" description="Disordered" evidence="1">
    <location>
        <begin position="305"/>
        <end position="324"/>
    </location>
</feature>
<proteinExistence type="predicted"/>
<dbReference type="Proteomes" id="UP001341281">
    <property type="component" value="Chromosome 04"/>
</dbReference>
<sequence>RTADYQQATANAVYRRSTKLGTGVVSSPPPLPLRGARGNIFLFMGCYDDGVGSSHTWADSKNCKALADADPRTSSKWEEGSLMLARIGNAISEPLWIELTCVFSPDGGIMVNEDDGQDKVHAGRIFDSTEHHFLFLHLIIHENTDFILTIFRRFTLSKSGLALPKWFNTSSLAFSCHSGCMLSTINVHLSPFLQSKRACIPRSYLRYNLKARLDRDLPKWPNLFDKTSLTDSGSGIITLGTGPNQKLPFSFTTLWSMGRTRGMISWHPSGSGFVRASRLSRTFSLTSPVKGRYLVPLRPWPRRARSSRRGVHHVHSSDGESSKEKRWRMEHIAILASSNAKFWPMHILGPPPNGKNAA</sequence>
<gene>
    <name evidence="2" type="ORF">U9M48_018362</name>
</gene>
<accession>A0AAQ3WQ33</accession>
<name>A0AAQ3WQ33_PASNO</name>
<feature type="non-terminal residue" evidence="2">
    <location>
        <position position="358"/>
    </location>
</feature>
<dbReference type="EMBL" id="CP144748">
    <property type="protein sequence ID" value="WVZ69596.1"/>
    <property type="molecule type" value="Genomic_DNA"/>
</dbReference>
<feature type="compositionally biased region" description="Basic residues" evidence="1">
    <location>
        <begin position="305"/>
        <end position="314"/>
    </location>
</feature>
<organism evidence="2 3">
    <name type="scientific">Paspalum notatum var. saurae</name>
    <dbReference type="NCBI Taxonomy" id="547442"/>
    <lineage>
        <taxon>Eukaryota</taxon>
        <taxon>Viridiplantae</taxon>
        <taxon>Streptophyta</taxon>
        <taxon>Embryophyta</taxon>
        <taxon>Tracheophyta</taxon>
        <taxon>Spermatophyta</taxon>
        <taxon>Magnoliopsida</taxon>
        <taxon>Liliopsida</taxon>
        <taxon>Poales</taxon>
        <taxon>Poaceae</taxon>
        <taxon>PACMAD clade</taxon>
        <taxon>Panicoideae</taxon>
        <taxon>Andropogonodae</taxon>
        <taxon>Paspaleae</taxon>
        <taxon>Paspalinae</taxon>
        <taxon>Paspalum</taxon>
    </lineage>
</organism>
<dbReference type="AlphaFoldDB" id="A0AAQ3WQ33"/>
<feature type="compositionally biased region" description="Basic and acidic residues" evidence="1">
    <location>
        <begin position="315"/>
        <end position="324"/>
    </location>
</feature>
<keyword evidence="3" id="KW-1185">Reference proteome</keyword>
<evidence type="ECO:0000313" key="2">
    <source>
        <dbReference type="EMBL" id="WVZ69596.1"/>
    </source>
</evidence>
<protein>
    <submittedName>
        <fullName evidence="2">Uncharacterized protein</fullName>
    </submittedName>
</protein>